<evidence type="ECO:0000256" key="4">
    <source>
        <dbReference type="ARBA" id="ARBA00023172"/>
    </source>
</evidence>
<gene>
    <name evidence="8" type="ORF">SAMN05444273_104412</name>
</gene>
<evidence type="ECO:0000256" key="2">
    <source>
        <dbReference type="ARBA" id="ARBA00022908"/>
    </source>
</evidence>
<dbReference type="PANTHER" id="PTHR30349:SF41">
    <property type="entry name" value="INTEGRASE_RECOMBINASE PROTEIN MJ0367-RELATED"/>
    <property type="match status" value="1"/>
</dbReference>
<dbReference type="InterPro" id="IPR044068">
    <property type="entry name" value="CB"/>
</dbReference>
<dbReference type="STRING" id="1486859.SAMN05444273_104412"/>
<evidence type="ECO:0000313" key="9">
    <source>
        <dbReference type="Proteomes" id="UP000184144"/>
    </source>
</evidence>
<keyword evidence="9" id="KW-1185">Reference proteome</keyword>
<evidence type="ECO:0000256" key="5">
    <source>
        <dbReference type="PROSITE-ProRule" id="PRU01248"/>
    </source>
</evidence>
<evidence type="ECO:0000259" key="7">
    <source>
        <dbReference type="PROSITE" id="PS51900"/>
    </source>
</evidence>
<dbReference type="InterPro" id="IPR050090">
    <property type="entry name" value="Tyrosine_recombinase_XerCD"/>
</dbReference>
<feature type="domain" description="Tyr recombinase" evidence="6">
    <location>
        <begin position="277"/>
        <end position="462"/>
    </location>
</feature>
<dbReference type="GO" id="GO:0015074">
    <property type="term" value="P:DNA integration"/>
    <property type="evidence" value="ECO:0007669"/>
    <property type="project" value="UniProtKB-KW"/>
</dbReference>
<keyword evidence="3 5" id="KW-0238">DNA-binding</keyword>
<dbReference type="SUPFAM" id="SSF56349">
    <property type="entry name" value="DNA breaking-rejoining enzymes"/>
    <property type="match status" value="1"/>
</dbReference>
<dbReference type="GO" id="GO:0006310">
    <property type="term" value="P:DNA recombination"/>
    <property type="evidence" value="ECO:0007669"/>
    <property type="project" value="UniProtKB-KW"/>
</dbReference>
<dbReference type="InterPro" id="IPR011010">
    <property type="entry name" value="DNA_brk_join_enz"/>
</dbReference>
<dbReference type="GO" id="GO:0003677">
    <property type="term" value="F:DNA binding"/>
    <property type="evidence" value="ECO:0007669"/>
    <property type="project" value="UniProtKB-UniRule"/>
</dbReference>
<dbReference type="InterPro" id="IPR002104">
    <property type="entry name" value="Integrase_catalytic"/>
</dbReference>
<dbReference type="InterPro" id="IPR013762">
    <property type="entry name" value="Integrase-like_cat_sf"/>
</dbReference>
<sequence>MPAHTVDHLKVNGGRFYYRRRVPIRHQKTLGIKNWNRPCGKVSYQQAVVLVTEWAAKHDAMIEALDNPETAIQVRQETEADMMAPLVAGMVKAQRAGSLPPSFDPLDAARAGYEAASTNPKFDDQDRLVRFRAILEASFGSHVAPPNDPDERDEFDLVKRKLERRITELGGNPNTITAMSEAYFKNNQIKPEVRNKYRRVIKRLIAQVGDIPLDHLNEDRLREFRDAQRDTNKASAIQSLFTPIRGMFKYAVGEGKISYNPMPSVVLKPEKRSTQMIKTKPFSPSEVRRIFAAMDEVWGSPLRGMADERRVAIHMVCRVLAFTALRPKEVLHLRPENVSDKSLVVIGSKTDGSDRSIPLHPEISDFPAFFHAGGFNTFLSQKKDRAQTVRANFIKLIRVKMDPPIIHEKKVLYSWRTTFSNAMRRAGADNDMRRSILGHKIAGSLAHYDDGPEFFKKRKWIKLSDPRIDYPDPGEDDDLD</sequence>
<dbReference type="PROSITE" id="PS51900">
    <property type="entry name" value="CB"/>
    <property type="match status" value="1"/>
</dbReference>
<protein>
    <submittedName>
        <fullName evidence="8">Site-specific recombinase XerD</fullName>
    </submittedName>
</protein>
<organism evidence="8 9">
    <name type="scientific">Litoreibacter ascidiaceicola</name>
    <dbReference type="NCBI Taxonomy" id="1486859"/>
    <lineage>
        <taxon>Bacteria</taxon>
        <taxon>Pseudomonadati</taxon>
        <taxon>Pseudomonadota</taxon>
        <taxon>Alphaproteobacteria</taxon>
        <taxon>Rhodobacterales</taxon>
        <taxon>Roseobacteraceae</taxon>
        <taxon>Litoreibacter</taxon>
    </lineage>
</organism>
<dbReference type="EMBL" id="FQUV01000004">
    <property type="protein sequence ID" value="SHF24133.1"/>
    <property type="molecule type" value="Genomic_DNA"/>
</dbReference>
<dbReference type="Proteomes" id="UP000184144">
    <property type="component" value="Unassembled WGS sequence"/>
</dbReference>
<dbReference type="Gene3D" id="1.10.150.130">
    <property type="match status" value="1"/>
</dbReference>
<reference evidence="9" key="1">
    <citation type="submission" date="2016-11" db="EMBL/GenBank/DDBJ databases">
        <authorList>
            <person name="Varghese N."/>
            <person name="Submissions S."/>
        </authorList>
    </citation>
    <scope>NUCLEOTIDE SEQUENCE [LARGE SCALE GENOMIC DNA]</scope>
    <source>
        <strain evidence="9">DSM 100566</strain>
    </source>
</reference>
<dbReference type="PANTHER" id="PTHR30349">
    <property type="entry name" value="PHAGE INTEGRASE-RELATED"/>
    <property type="match status" value="1"/>
</dbReference>
<accession>A0A1M5A1G4</accession>
<evidence type="ECO:0000259" key="6">
    <source>
        <dbReference type="PROSITE" id="PS51898"/>
    </source>
</evidence>
<keyword evidence="4" id="KW-0233">DNA recombination</keyword>
<comment type="similarity">
    <text evidence="1">Belongs to the 'phage' integrase family.</text>
</comment>
<feature type="domain" description="Core-binding (CB)" evidence="7">
    <location>
        <begin position="174"/>
        <end position="252"/>
    </location>
</feature>
<name>A0A1M5A1G4_9RHOB</name>
<keyword evidence="2" id="KW-0229">DNA integration</keyword>
<dbReference type="RefSeq" id="WP_175549151.1">
    <property type="nucleotide sequence ID" value="NZ_FQUV01000004.1"/>
</dbReference>
<proteinExistence type="inferred from homology"/>
<dbReference type="PROSITE" id="PS51898">
    <property type="entry name" value="TYR_RECOMBINASE"/>
    <property type="match status" value="1"/>
</dbReference>
<evidence type="ECO:0000256" key="3">
    <source>
        <dbReference type="ARBA" id="ARBA00023125"/>
    </source>
</evidence>
<dbReference type="AlphaFoldDB" id="A0A1M5A1G4"/>
<dbReference type="InterPro" id="IPR010998">
    <property type="entry name" value="Integrase_recombinase_N"/>
</dbReference>
<dbReference type="Gene3D" id="1.10.443.10">
    <property type="entry name" value="Intergrase catalytic core"/>
    <property type="match status" value="1"/>
</dbReference>
<evidence type="ECO:0000313" key="8">
    <source>
        <dbReference type="EMBL" id="SHF24133.1"/>
    </source>
</evidence>
<evidence type="ECO:0000256" key="1">
    <source>
        <dbReference type="ARBA" id="ARBA00008857"/>
    </source>
</evidence>